<gene>
    <name evidence="2" type="ORF">F4561_005866</name>
</gene>
<reference evidence="2 3" key="1">
    <citation type="submission" date="2020-08" db="EMBL/GenBank/DDBJ databases">
        <title>Sequencing the genomes of 1000 actinobacteria strains.</title>
        <authorList>
            <person name="Klenk H.-P."/>
        </authorList>
    </citation>
    <scope>NUCLEOTIDE SEQUENCE [LARGE SCALE GENOMIC DNA]</scope>
    <source>
        <strain evidence="2 3">DSM 102030</strain>
    </source>
</reference>
<organism evidence="2 3">
    <name type="scientific">Lipingzhangella halophila</name>
    <dbReference type="NCBI Taxonomy" id="1783352"/>
    <lineage>
        <taxon>Bacteria</taxon>
        <taxon>Bacillati</taxon>
        <taxon>Actinomycetota</taxon>
        <taxon>Actinomycetes</taxon>
        <taxon>Streptosporangiales</taxon>
        <taxon>Nocardiopsidaceae</taxon>
        <taxon>Lipingzhangella</taxon>
    </lineage>
</organism>
<dbReference type="RefSeq" id="WP_184584747.1">
    <property type="nucleotide sequence ID" value="NZ_JACHJT010000002.1"/>
</dbReference>
<feature type="transmembrane region" description="Helical" evidence="1">
    <location>
        <begin position="59"/>
        <end position="81"/>
    </location>
</feature>
<dbReference type="AlphaFoldDB" id="A0A7W7RNH4"/>
<keyword evidence="3" id="KW-1185">Reference proteome</keyword>
<evidence type="ECO:0000313" key="2">
    <source>
        <dbReference type="EMBL" id="MBB4934972.1"/>
    </source>
</evidence>
<dbReference type="Proteomes" id="UP000523007">
    <property type="component" value="Unassembled WGS sequence"/>
</dbReference>
<dbReference type="EMBL" id="JACHJT010000002">
    <property type="protein sequence ID" value="MBB4934972.1"/>
    <property type="molecule type" value="Genomic_DNA"/>
</dbReference>
<protein>
    <submittedName>
        <fullName evidence="2">Uncharacterized protein</fullName>
    </submittedName>
</protein>
<accession>A0A7W7RNH4</accession>
<keyword evidence="1" id="KW-0472">Membrane</keyword>
<feature type="transmembrane region" description="Helical" evidence="1">
    <location>
        <begin position="21"/>
        <end position="39"/>
    </location>
</feature>
<comment type="caution">
    <text evidence="2">The sequence shown here is derived from an EMBL/GenBank/DDBJ whole genome shotgun (WGS) entry which is preliminary data.</text>
</comment>
<proteinExistence type="predicted"/>
<feature type="transmembrane region" description="Helical" evidence="1">
    <location>
        <begin position="125"/>
        <end position="143"/>
    </location>
</feature>
<name>A0A7W7RNH4_9ACTN</name>
<feature type="transmembrane region" description="Helical" evidence="1">
    <location>
        <begin position="93"/>
        <end position="113"/>
    </location>
</feature>
<feature type="transmembrane region" description="Helical" evidence="1">
    <location>
        <begin position="155"/>
        <end position="178"/>
    </location>
</feature>
<evidence type="ECO:0000313" key="3">
    <source>
        <dbReference type="Proteomes" id="UP000523007"/>
    </source>
</evidence>
<keyword evidence="1" id="KW-1133">Transmembrane helix</keyword>
<keyword evidence="1" id="KW-0812">Transmembrane</keyword>
<evidence type="ECO:0000256" key="1">
    <source>
        <dbReference type="SAM" id="Phobius"/>
    </source>
</evidence>
<sequence>MTDIDPGAPRGVRAVVIRARNPAIGSAAVVVHVWIVYLLTRLGLALEAGVSGTTDPVTFPTFSAVTLVVWGLAAVPVPYSASLLRSLGDRSGWVPATVLPLASLVLVLPISMAWRAQNGHVPDPVSLTVGTAVLSFLVLRWRLTGARLPLRAPLAVAASLATALSLAFATVVVEVYVFDWRAGERVDSLTLGVLDNGDWEIQSVYAVRAQLDDTAHPGIEVRYHNPETGGGLRVSSYPEEYWKRYDDLADCVSDCERRGSLVVETFIDGIRVIVETEGHMFAFEQHSPAGTADSVLIGLAGKVRPATSAEEEDIRRGLVENSVGYRRLPPPTGVLDRI</sequence>